<comment type="subcellular location">
    <subcellularLocation>
        <location evidence="1">Cell membrane</location>
        <topology evidence="1">Multi-pass membrane protein</topology>
    </subcellularLocation>
</comment>
<dbReference type="InterPro" id="IPR005225">
    <property type="entry name" value="Small_GTP-bd"/>
</dbReference>
<dbReference type="Pfam" id="PF07670">
    <property type="entry name" value="Gate"/>
    <property type="match status" value="2"/>
</dbReference>
<keyword evidence="4" id="KW-0410">Iron transport</keyword>
<dbReference type="PANTHER" id="PTHR43185:SF1">
    <property type="entry name" value="FE(2+) TRANSPORTER FEOB"/>
    <property type="match status" value="1"/>
</dbReference>
<dbReference type="Pfam" id="PF07664">
    <property type="entry name" value="FeoB_C"/>
    <property type="match status" value="1"/>
</dbReference>
<evidence type="ECO:0000256" key="8">
    <source>
        <dbReference type="ARBA" id="ARBA00023004"/>
    </source>
</evidence>
<dbReference type="PRINTS" id="PR00326">
    <property type="entry name" value="GTP1OBG"/>
</dbReference>
<keyword evidence="19" id="KW-1185">Reference proteome</keyword>
<feature type="transmembrane region" description="Helical" evidence="16">
    <location>
        <begin position="463"/>
        <end position="486"/>
    </location>
</feature>
<dbReference type="CDD" id="cd01879">
    <property type="entry name" value="FeoB"/>
    <property type="match status" value="1"/>
</dbReference>
<dbReference type="Gene3D" id="1.10.287.1770">
    <property type="match status" value="1"/>
</dbReference>
<feature type="binding site" evidence="14">
    <location>
        <begin position="30"/>
        <end position="37"/>
    </location>
    <ligand>
        <name>GTP</name>
        <dbReference type="ChEBI" id="CHEBI:37565"/>
        <label>1</label>
    </ligand>
</feature>
<dbReference type="GO" id="GO:0015093">
    <property type="term" value="F:ferrous iron transmembrane transporter activity"/>
    <property type="evidence" value="ECO:0007669"/>
    <property type="project" value="UniProtKB-UniRule"/>
</dbReference>
<feature type="transmembrane region" description="Helical" evidence="16">
    <location>
        <begin position="492"/>
        <end position="511"/>
    </location>
</feature>
<dbReference type="GO" id="GO:0005886">
    <property type="term" value="C:plasma membrane"/>
    <property type="evidence" value="ECO:0007669"/>
    <property type="project" value="UniProtKB-SubCell"/>
</dbReference>
<dbReference type="InterPro" id="IPR030389">
    <property type="entry name" value="G_FEOB_dom"/>
</dbReference>
<feature type="binding site" evidence="14">
    <location>
        <begin position="76"/>
        <end position="79"/>
    </location>
    <ligand>
        <name>GTP</name>
        <dbReference type="ChEBI" id="CHEBI:37565"/>
        <label>1</label>
    </ligand>
</feature>
<accession>D7EAK0</accession>
<dbReference type="PANTHER" id="PTHR43185">
    <property type="entry name" value="FERROUS IRON TRANSPORT PROTEIN B"/>
    <property type="match status" value="1"/>
</dbReference>
<dbReference type="InterPro" id="IPR027417">
    <property type="entry name" value="P-loop_NTPase"/>
</dbReference>
<dbReference type="InterPro" id="IPR011640">
    <property type="entry name" value="Fe2_transport_prot_B_C"/>
</dbReference>
<feature type="transmembrane region" description="Helical" evidence="16">
    <location>
        <begin position="651"/>
        <end position="674"/>
    </location>
</feature>
<feature type="transmembrane region" description="Helical" evidence="16">
    <location>
        <begin position="380"/>
        <end position="408"/>
    </location>
</feature>
<dbReference type="SUPFAM" id="SSF52540">
    <property type="entry name" value="P-loop containing nucleoside triphosphate hydrolases"/>
    <property type="match status" value="1"/>
</dbReference>
<dbReference type="GeneID" id="9347834"/>
<dbReference type="InterPro" id="IPR006073">
    <property type="entry name" value="GTP-bd"/>
</dbReference>
<feature type="transmembrane region" description="Helical" evidence="16">
    <location>
        <begin position="623"/>
        <end position="644"/>
    </location>
</feature>
<evidence type="ECO:0000256" key="6">
    <source>
        <dbReference type="ARBA" id="ARBA00022741"/>
    </source>
</evidence>
<evidence type="ECO:0000256" key="13">
    <source>
        <dbReference type="NCBIfam" id="TIGR00437"/>
    </source>
</evidence>
<name>D7EAK0_METEZ</name>
<proteinExistence type="predicted"/>
<keyword evidence="5 16" id="KW-0812">Transmembrane</keyword>
<keyword evidence="6 14" id="KW-0547">Nucleotide-binding</keyword>
<evidence type="ECO:0000256" key="4">
    <source>
        <dbReference type="ARBA" id="ARBA00022496"/>
    </source>
</evidence>
<evidence type="ECO:0000256" key="11">
    <source>
        <dbReference type="ARBA" id="ARBA00023136"/>
    </source>
</evidence>
<keyword evidence="15" id="KW-0479">Metal-binding</keyword>
<evidence type="ECO:0000256" key="16">
    <source>
        <dbReference type="SAM" id="Phobius"/>
    </source>
</evidence>
<dbReference type="InterPro" id="IPR050860">
    <property type="entry name" value="FeoB_GTPase"/>
</dbReference>
<keyword evidence="11 16" id="KW-0472">Membrane</keyword>
<dbReference type="NCBIfam" id="TIGR00231">
    <property type="entry name" value="small_GTP"/>
    <property type="match status" value="1"/>
</dbReference>
<feature type="binding site" evidence="15">
    <location>
        <position position="44"/>
    </location>
    <ligand>
        <name>Mg(2+)</name>
        <dbReference type="ChEBI" id="CHEBI:18420"/>
        <label>2</label>
    </ligand>
</feature>
<dbReference type="Pfam" id="PF17910">
    <property type="entry name" value="FeoB_Cyto"/>
    <property type="match status" value="1"/>
</dbReference>
<reference evidence="18 19" key="1">
    <citation type="submission" date="2010-06" db="EMBL/GenBank/DDBJ databases">
        <title>Complete sequence chromosome of Methanohalobium evestigatum Z-7303.</title>
        <authorList>
            <consortium name="US DOE Joint Genome Institute"/>
            <person name="Lucas S."/>
            <person name="Copeland A."/>
            <person name="Lapidus A."/>
            <person name="Cheng J.-F."/>
            <person name="Bruce D."/>
            <person name="Goodwin L."/>
            <person name="Pitluck S."/>
            <person name="Saunders E."/>
            <person name="Detter J.C."/>
            <person name="Han C."/>
            <person name="Tapia R."/>
            <person name="Land M."/>
            <person name="Hauser L."/>
            <person name="Kyrpides N."/>
            <person name="Mikhailova N."/>
            <person name="Sieprawska-Lupa M."/>
            <person name="Whitman W.B."/>
            <person name="Anderson I."/>
            <person name="Woyke T."/>
        </authorList>
    </citation>
    <scope>NUCLEOTIDE SEQUENCE [LARGE SCALE GENOMIC DNA]</scope>
    <source>
        <strain evidence="19">ATCC BAA-1072 / DSM 3721 / NBRC 107634 / OCM 161 / Z-7303</strain>
    </source>
</reference>
<feature type="binding site" evidence="15">
    <location>
        <position position="42"/>
    </location>
    <ligand>
        <name>Mg(2+)</name>
        <dbReference type="ChEBI" id="CHEBI:18420"/>
        <label>2</label>
    </ligand>
</feature>
<dbReference type="InterPro" id="IPR041069">
    <property type="entry name" value="FeoB_Cyto"/>
</dbReference>
<keyword evidence="2" id="KW-0813">Transport</keyword>
<dbReference type="EMBL" id="CP002069">
    <property type="protein sequence ID" value="ADI74999.1"/>
    <property type="molecule type" value="Genomic_DNA"/>
</dbReference>
<evidence type="ECO:0000313" key="18">
    <source>
        <dbReference type="EMBL" id="ADI74999.1"/>
    </source>
</evidence>
<evidence type="ECO:0000256" key="2">
    <source>
        <dbReference type="ARBA" id="ARBA00022448"/>
    </source>
</evidence>
<evidence type="ECO:0000256" key="10">
    <source>
        <dbReference type="ARBA" id="ARBA00023134"/>
    </source>
</evidence>
<dbReference type="AlphaFoldDB" id="D7EAK0"/>
<evidence type="ECO:0000256" key="5">
    <source>
        <dbReference type="ARBA" id="ARBA00022692"/>
    </source>
</evidence>
<feature type="transmembrane region" description="Helical" evidence="16">
    <location>
        <begin position="547"/>
        <end position="575"/>
    </location>
</feature>
<gene>
    <name evidence="18" type="ordered locus">Metev_2173</name>
</gene>
<protein>
    <recommendedName>
        <fullName evidence="12 13">Ferrous iron transport protein B</fullName>
    </recommendedName>
</protein>
<evidence type="ECO:0000256" key="9">
    <source>
        <dbReference type="ARBA" id="ARBA00023065"/>
    </source>
</evidence>
<evidence type="ECO:0000313" key="19">
    <source>
        <dbReference type="Proteomes" id="UP000000391"/>
    </source>
</evidence>
<feature type="binding site" evidence="14">
    <location>
        <begin position="55"/>
        <end position="59"/>
    </location>
    <ligand>
        <name>GTP</name>
        <dbReference type="ChEBI" id="CHEBI:37565"/>
        <label>1</label>
    </ligand>
</feature>
<dbReference type="Pfam" id="PF02421">
    <property type="entry name" value="FeoB_N"/>
    <property type="match status" value="1"/>
</dbReference>
<evidence type="ECO:0000259" key="17">
    <source>
        <dbReference type="PROSITE" id="PS51711"/>
    </source>
</evidence>
<keyword evidence="9" id="KW-0406">Ion transport</keyword>
<evidence type="ECO:0000256" key="7">
    <source>
        <dbReference type="ARBA" id="ARBA00022989"/>
    </source>
</evidence>
<evidence type="ECO:0000256" key="15">
    <source>
        <dbReference type="PIRSR" id="PIRSR603373-2"/>
    </source>
</evidence>
<feature type="transmembrane region" description="Helical" evidence="16">
    <location>
        <begin position="428"/>
        <end position="451"/>
    </location>
</feature>
<evidence type="ECO:0000256" key="14">
    <source>
        <dbReference type="PIRSR" id="PIRSR603373-1"/>
    </source>
</evidence>
<organism evidence="18 19">
    <name type="scientific">Methanohalobium evestigatum (strain ATCC BAA-1072 / DSM 3721 / NBRC 107634 / OCM 161 / Z-7303)</name>
    <dbReference type="NCBI Taxonomy" id="644295"/>
    <lineage>
        <taxon>Archaea</taxon>
        <taxon>Methanobacteriati</taxon>
        <taxon>Methanobacteriota</taxon>
        <taxon>Stenosarchaea group</taxon>
        <taxon>Methanomicrobia</taxon>
        <taxon>Methanosarcinales</taxon>
        <taxon>Methanosarcinaceae</taxon>
        <taxon>Methanohalobium</taxon>
    </lineage>
</organism>
<dbReference type="PROSITE" id="PS51711">
    <property type="entry name" value="G_FEOB"/>
    <property type="match status" value="1"/>
</dbReference>
<keyword evidence="15" id="KW-0460">Magnesium</keyword>
<dbReference type="OrthoDB" id="85305at2157"/>
<dbReference type="HOGENOM" id="CLU_013350_6_0_2"/>
<dbReference type="RefSeq" id="WP_013195564.1">
    <property type="nucleotide sequence ID" value="NC_014253.1"/>
</dbReference>
<keyword evidence="3" id="KW-1003">Cell membrane</keyword>
<dbReference type="Proteomes" id="UP000000391">
    <property type="component" value="Chromosome"/>
</dbReference>
<dbReference type="GO" id="GO:0046872">
    <property type="term" value="F:metal ion binding"/>
    <property type="evidence" value="ECO:0007669"/>
    <property type="project" value="UniProtKB-KW"/>
</dbReference>
<dbReference type="Gene3D" id="3.40.50.300">
    <property type="entry name" value="P-loop containing nucleotide triphosphate hydrolases"/>
    <property type="match status" value="1"/>
</dbReference>
<keyword evidence="8" id="KW-0408">Iron</keyword>
<dbReference type="STRING" id="644295.Metev_2173"/>
<keyword evidence="7 16" id="KW-1133">Transmembrane helix</keyword>
<dbReference type="InterPro" id="IPR003373">
    <property type="entry name" value="Fe2_transport_prot-B"/>
</dbReference>
<evidence type="ECO:0000256" key="3">
    <source>
        <dbReference type="ARBA" id="ARBA00022475"/>
    </source>
</evidence>
<keyword evidence="10 14" id="KW-0342">GTP-binding</keyword>
<evidence type="ECO:0000256" key="12">
    <source>
        <dbReference type="ARBA" id="ARBA00031200"/>
    </source>
</evidence>
<sequence length="681" mass="75969">MKSLLNTKSQTCCSTPDNVSCSSDRIVLVGSPNVGKSVIFNALSDSYAIASNYPGTTVEISKGDGVIGNKKYEIIDTPGSYSLLPITEEERVAQRLFFEKASIYLHVIDAKNLRRMLPHTLQLIEAGKPLILVLNMMDEAAERGIRIDIQKLEQMLKIPVIPAVSNKGEGIEELKKTISEYSSNPQDFTIKYNDDIENAIKDIESNLKENYEVSKRSISQLLLQRDQVAFERIQEKGEDVDAIKDIVSNTENKFNTPTNYVMTVERQQLTNRIVNSVTKIKEPYLYNNSKATESEKYEDNYPNLKKRLDHLVSNPLTGIPILLLVLYFGFYQFVGVFAAGTVVDFLEGVVFGEHLIPWITQNFNSLVPYPLIQSLIVGDYGIVNLALTYAIALILPIVGAFFFVFSIIEDSGYLPRLAMLIDRVFKKIGLSGRAVIPLVLGFGCGTMATMVTRTLEKPREKILTTLLLSLAIPCSAQLGVILGIMSAKPSALLLWVVVMILEFLFIGYIAAKVLPGEKPSFFLEIPSLKVPKLSNVLIKTYSRMQWYFLEVMPLFIIASILIWLGKITGIFGLLIELLKYPTQWIGLPSEAADVFLLGFFRRDFGAAGLYELNKTGVMNGVDMLVAAVTLTLFMPCIAQFMMTLKERGLKIALSMAAFIFPFAFFVGFVVNYIMNILGVTL</sequence>
<dbReference type="KEGG" id="mev:Metev_2173"/>
<feature type="binding site" evidence="14">
    <location>
        <begin position="135"/>
        <end position="138"/>
    </location>
    <ligand>
        <name>GTP</name>
        <dbReference type="ChEBI" id="CHEBI:37565"/>
        <label>1</label>
    </ligand>
</feature>
<dbReference type="GO" id="GO:0005525">
    <property type="term" value="F:GTP binding"/>
    <property type="evidence" value="ECO:0007669"/>
    <property type="project" value="UniProtKB-KW"/>
</dbReference>
<dbReference type="NCBIfam" id="TIGR00437">
    <property type="entry name" value="feoB"/>
    <property type="match status" value="1"/>
</dbReference>
<evidence type="ECO:0000256" key="1">
    <source>
        <dbReference type="ARBA" id="ARBA00004651"/>
    </source>
</evidence>
<feature type="binding site" evidence="15">
    <location>
        <position position="41"/>
    </location>
    <ligand>
        <name>Mg(2+)</name>
        <dbReference type="ChEBI" id="CHEBI:18420"/>
        <label>2</label>
    </ligand>
</feature>
<dbReference type="InterPro" id="IPR011642">
    <property type="entry name" value="Gate_dom"/>
</dbReference>
<feature type="domain" description="FeoB-type G" evidence="17">
    <location>
        <begin position="23"/>
        <end position="184"/>
    </location>
</feature>